<accession>A0ABM9DE02</accession>
<keyword evidence="2" id="KW-1185">Reference proteome</keyword>
<comment type="caution">
    <text evidence="1">The sequence shown here is derived from an EMBL/GenBank/DDBJ whole genome shotgun (WGS) entry which is preliminary data.</text>
</comment>
<organism evidence="1 2">
    <name type="scientific">Mesorhizobium ventifaucium</name>
    <dbReference type="NCBI Taxonomy" id="666020"/>
    <lineage>
        <taxon>Bacteria</taxon>
        <taxon>Pseudomonadati</taxon>
        <taxon>Pseudomonadota</taxon>
        <taxon>Alphaproteobacteria</taxon>
        <taxon>Hyphomicrobiales</taxon>
        <taxon>Phyllobacteriaceae</taxon>
        <taxon>Mesorhizobium</taxon>
    </lineage>
</organism>
<proteinExistence type="predicted"/>
<evidence type="ECO:0000313" key="2">
    <source>
        <dbReference type="Proteomes" id="UP001152604"/>
    </source>
</evidence>
<name>A0ABM9DE02_9HYPH</name>
<sequence>MAAKITGGINIAMIEMTDPAAIKPPAPRPTGLLGHELDAQSQSKTGLFGALPLSVGPRWQLPRYSRHLGAVLAE</sequence>
<dbReference type="Proteomes" id="UP001152604">
    <property type="component" value="Unassembled WGS sequence"/>
</dbReference>
<protein>
    <submittedName>
        <fullName evidence="1">Uncharacterized protein</fullName>
    </submittedName>
</protein>
<dbReference type="RefSeq" id="WP_254022920.1">
    <property type="nucleotide sequence ID" value="NZ_CAKXZS010000002.1"/>
</dbReference>
<evidence type="ECO:0000313" key="1">
    <source>
        <dbReference type="EMBL" id="CAH2394510.1"/>
    </source>
</evidence>
<gene>
    <name evidence="1" type="ORF">MES4922_100099</name>
</gene>
<dbReference type="EMBL" id="CAKXZS010000002">
    <property type="protein sequence ID" value="CAH2394510.1"/>
    <property type="molecule type" value="Genomic_DNA"/>
</dbReference>
<reference evidence="1" key="1">
    <citation type="submission" date="2022-03" db="EMBL/GenBank/DDBJ databases">
        <authorList>
            <person name="Brunel B."/>
        </authorList>
    </citation>
    <scope>NUCLEOTIDE SEQUENCE</scope>
    <source>
        <strain evidence="1">STM4922sample</strain>
    </source>
</reference>